<dbReference type="EMBL" id="HBFE01003337">
    <property type="protein sequence ID" value="CAD8726156.1"/>
    <property type="molecule type" value="Transcribed_RNA"/>
</dbReference>
<gene>
    <name evidence="1" type="ORF">EMAD1354_LOCUS2236</name>
</gene>
<proteinExistence type="predicted"/>
<evidence type="ECO:0000313" key="1">
    <source>
        <dbReference type="EMBL" id="CAD8726156.1"/>
    </source>
</evidence>
<name>A0A7S0XJG1_9RHOD</name>
<organism evidence="1">
    <name type="scientific">Erythrolobus madagascarensis</name>
    <dbReference type="NCBI Taxonomy" id="708628"/>
    <lineage>
        <taxon>Eukaryota</taxon>
        <taxon>Rhodophyta</taxon>
        <taxon>Bangiophyceae</taxon>
        <taxon>Porphyridiales</taxon>
        <taxon>Porphyridiaceae</taxon>
        <taxon>Erythrolobus</taxon>
    </lineage>
</organism>
<sequence>MGERVAELPLNEARQILKQARRELHVMVYSCESGLVLANRLRRIVAEVHTAVGMDKNELRRNMEEALAALEQADGTAEVAVEQREGVENTFVSTRKEMENHAKEQLVEMQTIAWQALGNRVSAKLLGEFEKEFYLNLLCPVLNPNMKGASRIAARLHEKYLAQFRHSLFIPNASRSVVFHGIAASETQQSLHHFKGALEQRTAAVQSIAQQQLIELSVGRVPVAWWKQPIRKKFFGMAAKLMIGVLIGAFRSRRASPIAIEATL</sequence>
<accession>A0A7S0XJG1</accession>
<protein>
    <submittedName>
        <fullName evidence="1">Uncharacterized protein</fullName>
    </submittedName>
</protein>
<dbReference type="AlphaFoldDB" id="A0A7S0XJG1"/>
<reference evidence="1" key="1">
    <citation type="submission" date="2021-01" db="EMBL/GenBank/DDBJ databases">
        <authorList>
            <person name="Corre E."/>
            <person name="Pelletier E."/>
            <person name="Niang G."/>
            <person name="Scheremetjew M."/>
            <person name="Finn R."/>
            <person name="Kale V."/>
            <person name="Holt S."/>
            <person name="Cochrane G."/>
            <person name="Meng A."/>
            <person name="Brown T."/>
            <person name="Cohen L."/>
        </authorList>
    </citation>
    <scope>NUCLEOTIDE SEQUENCE</scope>
    <source>
        <strain evidence="1">CCMP3276</strain>
    </source>
</reference>